<protein>
    <recommendedName>
        <fullName evidence="4">Transporter</fullName>
    </recommendedName>
</protein>
<dbReference type="Proteomes" id="UP000218890">
    <property type="component" value="Chromosome"/>
</dbReference>
<evidence type="ECO:0008006" key="4">
    <source>
        <dbReference type="Google" id="ProtNLM"/>
    </source>
</evidence>
<evidence type="ECO:0000313" key="3">
    <source>
        <dbReference type="Proteomes" id="UP000218890"/>
    </source>
</evidence>
<reference evidence="2" key="1">
    <citation type="submission" date="2016-02" db="EMBL/GenBank/DDBJ databases">
        <title>Halorhodospira halochloris DSM-1059 complete genome, version 2.</title>
        <authorList>
            <person name="Tsukatani Y."/>
        </authorList>
    </citation>
    <scope>NUCLEOTIDE SEQUENCE</scope>
    <source>
        <strain evidence="2">DSM 1059</strain>
    </source>
</reference>
<dbReference type="EMBL" id="AP017372">
    <property type="protein sequence ID" value="BAU56627.1"/>
    <property type="molecule type" value="Genomic_DNA"/>
</dbReference>
<organism evidence="2 3">
    <name type="scientific">Halorhodospira halochloris</name>
    <name type="common">Ectothiorhodospira halochloris</name>
    <dbReference type="NCBI Taxonomy" id="1052"/>
    <lineage>
        <taxon>Bacteria</taxon>
        <taxon>Pseudomonadati</taxon>
        <taxon>Pseudomonadota</taxon>
        <taxon>Gammaproteobacteria</taxon>
        <taxon>Chromatiales</taxon>
        <taxon>Ectothiorhodospiraceae</taxon>
        <taxon>Halorhodospira</taxon>
    </lineage>
</organism>
<dbReference type="RefSeq" id="WP_096406734.1">
    <property type="nucleotide sequence ID" value="NZ_AP017372.2"/>
</dbReference>
<keyword evidence="3" id="KW-1185">Reference proteome</keyword>
<proteinExistence type="predicted"/>
<keyword evidence="1" id="KW-0732">Signal</keyword>
<feature type="chain" id="PRO_5007071578" description="Transporter" evidence="1">
    <location>
        <begin position="21"/>
        <end position="249"/>
    </location>
</feature>
<evidence type="ECO:0000313" key="2">
    <source>
        <dbReference type="EMBL" id="BAU56627.1"/>
    </source>
</evidence>
<evidence type="ECO:0000256" key="1">
    <source>
        <dbReference type="SAM" id="SignalP"/>
    </source>
</evidence>
<dbReference type="AlphaFoldDB" id="A0A0X8X7U7"/>
<gene>
    <name evidence="2" type="ORF">HH1059_25460</name>
</gene>
<name>A0A0X8X7U7_HALHR</name>
<feature type="signal peptide" evidence="1">
    <location>
        <begin position="1"/>
        <end position="20"/>
    </location>
</feature>
<dbReference type="OrthoDB" id="7107811at2"/>
<sequence length="249" mass="27389">MSRKVIGALLGVGLTFAGQAAAQADQRPLLLSPATVIGSHQTDIFAGMAYQLAREDDGDEYDNLLVGPVGVRHGLTDQFEYGVYFTFVRNYEQDEDAPDDSGHEGLTAYGKLELTENMALEFGTTLNGDDEIKPYPNDGIDFFVNLPMQRALGDNLVYGEVGYTIKENRDVSVKNYLNWGFGYAHHIEEGVSLNLEFVGDENPTGDNHMDMLFGASLQFGQANVRPYMGIGIYDDSPDLSAGVNLNWRL</sequence>
<dbReference type="KEGG" id="hhk:HH1059_25460"/>
<accession>A0A0X8X7U7</accession>